<feature type="region of interest" description="Disordered" evidence="1">
    <location>
        <begin position="19"/>
        <end position="41"/>
    </location>
</feature>
<name>A0A8S5UTS8_9CAUD</name>
<accession>A0A8S5UTS8</accession>
<protein>
    <submittedName>
        <fullName evidence="2">Uncharacterized protein</fullName>
    </submittedName>
</protein>
<proteinExistence type="predicted"/>
<evidence type="ECO:0000313" key="2">
    <source>
        <dbReference type="EMBL" id="DAF97895.1"/>
    </source>
</evidence>
<dbReference type="EMBL" id="BK016136">
    <property type="protein sequence ID" value="DAF97895.1"/>
    <property type="molecule type" value="Genomic_DNA"/>
</dbReference>
<evidence type="ECO:0000256" key="1">
    <source>
        <dbReference type="SAM" id="MobiDB-lite"/>
    </source>
</evidence>
<feature type="region of interest" description="Disordered" evidence="1">
    <location>
        <begin position="75"/>
        <end position="104"/>
    </location>
</feature>
<reference evidence="2" key="1">
    <citation type="journal article" date="2021" name="Proc. Natl. Acad. Sci. U.S.A.">
        <title>A Catalog of Tens of Thousands of Viruses from Human Metagenomes Reveals Hidden Associations with Chronic Diseases.</title>
        <authorList>
            <person name="Tisza M.J."/>
            <person name="Buck C.B."/>
        </authorList>
    </citation>
    <scope>NUCLEOTIDE SEQUENCE</scope>
    <source>
        <strain evidence="2">CtYA416</strain>
    </source>
</reference>
<feature type="compositionally biased region" description="Basic and acidic residues" evidence="1">
    <location>
        <begin position="94"/>
        <end position="104"/>
    </location>
</feature>
<feature type="compositionally biased region" description="Polar residues" evidence="1">
    <location>
        <begin position="19"/>
        <end position="30"/>
    </location>
</feature>
<organism evidence="2">
    <name type="scientific">Myoviridae sp. ctYA416</name>
    <dbReference type="NCBI Taxonomy" id="2825125"/>
    <lineage>
        <taxon>Viruses</taxon>
        <taxon>Duplodnaviria</taxon>
        <taxon>Heunggongvirae</taxon>
        <taxon>Uroviricota</taxon>
        <taxon>Caudoviricetes</taxon>
    </lineage>
</organism>
<sequence length="104" mass="11603">MFWRIPDKIIPKLITLGFQDSTTSSNSPSQPKLKAGSNISISDDNTISLNLDAKTKESLVTKDTLEKVVEEKLKEINSNPKSEESEDEDLNTDLVKDYSEAKSE</sequence>